<dbReference type="GO" id="GO:0006352">
    <property type="term" value="P:DNA-templated transcription initiation"/>
    <property type="evidence" value="ECO:0007669"/>
    <property type="project" value="InterPro"/>
</dbReference>
<evidence type="ECO:0000313" key="3">
    <source>
        <dbReference type="Proteomes" id="UP000270468"/>
    </source>
</evidence>
<feature type="domain" description="RNA polymerase sigma factor 70 region 4 type 2" evidence="1">
    <location>
        <begin position="120"/>
        <end position="161"/>
    </location>
</feature>
<dbReference type="InterPro" id="IPR013249">
    <property type="entry name" value="RNA_pol_sigma70_r4_t2"/>
</dbReference>
<sequence length="173" mass="20219">MHNLAQKIINENEDIKKLYKKATLEKDEKVCSVLNEQFLGHLFKIYSTSYLHKSIVLNAREIKRKHLKIYSQEDLILDKLDPEFNEAKIDSIPDKSVNFIEEITVPKDIDFTEIFTDRTLALAINNLTKKQKTILFLRFVKQFEEKEIAKKLRISIQAVNKIKNASLKALKSK</sequence>
<name>A0A3P5WHR6_9BACL</name>
<dbReference type="SUPFAM" id="SSF88659">
    <property type="entry name" value="Sigma3 and sigma4 domains of RNA polymerase sigma factors"/>
    <property type="match status" value="1"/>
</dbReference>
<organism evidence="2 3">
    <name type="scientific">Filibacter tadaridae</name>
    <dbReference type="NCBI Taxonomy" id="2483811"/>
    <lineage>
        <taxon>Bacteria</taxon>
        <taxon>Bacillati</taxon>
        <taxon>Bacillota</taxon>
        <taxon>Bacilli</taxon>
        <taxon>Bacillales</taxon>
        <taxon>Caryophanaceae</taxon>
        <taxon>Filibacter</taxon>
    </lineage>
</organism>
<dbReference type="AlphaFoldDB" id="A0A3P5WHR6"/>
<dbReference type="Proteomes" id="UP000270468">
    <property type="component" value="Unassembled WGS sequence"/>
</dbReference>
<protein>
    <submittedName>
        <fullName evidence="2">Sigma-70, region 4</fullName>
    </submittedName>
</protein>
<dbReference type="Pfam" id="PF08281">
    <property type="entry name" value="Sigma70_r4_2"/>
    <property type="match status" value="1"/>
</dbReference>
<reference evidence="2 3" key="1">
    <citation type="submission" date="2018-11" db="EMBL/GenBank/DDBJ databases">
        <authorList>
            <person name="Criscuolo A."/>
        </authorList>
    </citation>
    <scope>NUCLEOTIDE SEQUENCE [LARGE SCALE GENOMIC DNA]</scope>
    <source>
        <strain evidence="2">ATB-66</strain>
    </source>
</reference>
<proteinExistence type="predicted"/>
<dbReference type="GO" id="GO:0016987">
    <property type="term" value="F:sigma factor activity"/>
    <property type="evidence" value="ECO:0007669"/>
    <property type="project" value="InterPro"/>
</dbReference>
<accession>A0A3P5WHR6</accession>
<dbReference type="RefSeq" id="WP_160117528.1">
    <property type="nucleotide sequence ID" value="NZ_CBCRXF010000030.1"/>
</dbReference>
<dbReference type="EMBL" id="UXAV01000008">
    <property type="protein sequence ID" value="VDC18081.1"/>
    <property type="molecule type" value="Genomic_DNA"/>
</dbReference>
<evidence type="ECO:0000259" key="1">
    <source>
        <dbReference type="Pfam" id="PF08281"/>
    </source>
</evidence>
<evidence type="ECO:0000313" key="2">
    <source>
        <dbReference type="EMBL" id="VDC18081.1"/>
    </source>
</evidence>
<dbReference type="InterPro" id="IPR013324">
    <property type="entry name" value="RNA_pol_sigma_r3/r4-like"/>
</dbReference>
<dbReference type="Gene3D" id="1.20.140.160">
    <property type="match status" value="1"/>
</dbReference>
<gene>
    <name evidence="2" type="ORF">FILTAD_00020</name>
</gene>
<keyword evidence="3" id="KW-1185">Reference proteome</keyword>
<dbReference type="GO" id="GO:0003677">
    <property type="term" value="F:DNA binding"/>
    <property type="evidence" value="ECO:0007669"/>
    <property type="project" value="InterPro"/>
</dbReference>
<dbReference type="OrthoDB" id="1954212at2"/>